<organism evidence="5 6">
    <name type="scientific">Aureimonas fodinaquatilis</name>
    <dbReference type="NCBI Taxonomy" id="2565783"/>
    <lineage>
        <taxon>Bacteria</taxon>
        <taxon>Pseudomonadati</taxon>
        <taxon>Pseudomonadota</taxon>
        <taxon>Alphaproteobacteria</taxon>
        <taxon>Hyphomicrobiales</taxon>
        <taxon>Aurantimonadaceae</taxon>
        <taxon>Aureimonas</taxon>
    </lineage>
</organism>
<evidence type="ECO:0000256" key="3">
    <source>
        <dbReference type="ARBA" id="ARBA00023163"/>
    </source>
</evidence>
<dbReference type="Pfam" id="PF07729">
    <property type="entry name" value="FCD"/>
    <property type="match status" value="1"/>
</dbReference>
<dbReference type="SUPFAM" id="SSF48008">
    <property type="entry name" value="GntR ligand-binding domain-like"/>
    <property type="match status" value="1"/>
</dbReference>
<dbReference type="InterPro" id="IPR000524">
    <property type="entry name" value="Tscrpt_reg_HTH_GntR"/>
</dbReference>
<feature type="domain" description="HTH gntR-type" evidence="4">
    <location>
        <begin position="15"/>
        <end position="83"/>
    </location>
</feature>
<dbReference type="CDD" id="cd07377">
    <property type="entry name" value="WHTH_GntR"/>
    <property type="match status" value="1"/>
</dbReference>
<dbReference type="Gene3D" id="1.20.120.530">
    <property type="entry name" value="GntR ligand-binding domain-like"/>
    <property type="match status" value="1"/>
</dbReference>
<dbReference type="PROSITE" id="PS50949">
    <property type="entry name" value="HTH_GNTR"/>
    <property type="match status" value="1"/>
</dbReference>
<keyword evidence="3" id="KW-0804">Transcription</keyword>
<reference evidence="5 6" key="1">
    <citation type="submission" date="2019-08" db="EMBL/GenBank/DDBJ databases">
        <title>Aureimonas fodiniaquatilis sp. nov., isolated from a coal mine wastewater.</title>
        <authorList>
            <person name="Kim W."/>
        </authorList>
    </citation>
    <scope>NUCLEOTIDE SEQUENCE [LARGE SCALE GENOMIC DNA]</scope>
    <source>
        <strain evidence="5 6">CAU 1482</strain>
    </source>
</reference>
<dbReference type="GO" id="GO:0003677">
    <property type="term" value="F:DNA binding"/>
    <property type="evidence" value="ECO:0007669"/>
    <property type="project" value="UniProtKB-KW"/>
</dbReference>
<dbReference type="InterPro" id="IPR036388">
    <property type="entry name" value="WH-like_DNA-bd_sf"/>
</dbReference>
<dbReference type="GO" id="GO:0003700">
    <property type="term" value="F:DNA-binding transcription factor activity"/>
    <property type="evidence" value="ECO:0007669"/>
    <property type="project" value="InterPro"/>
</dbReference>
<keyword evidence="1" id="KW-0805">Transcription regulation</keyword>
<sequence>MQPMIDKNSIVQRSPSLVDQVETGLLAQILNGEHAPGSMLPSVQALSTSWGVSRTVLREALARLASSGHIISQQGKGVFVSHTLPPRPLEFTTPTEDSDIIAMIELRLALEAESAGLAAKRRSSEDLLELEKTIELMETSLAGGNSELGLEADVQFHQLIFKAAGNQHFETLFNLLVDSVMKSIAVARANSALKQGQGSKSQEEHRAIFNAIQAQDTRAARAAARIHIQNTASRLGMELNAEDAPQAA</sequence>
<dbReference type="InterPro" id="IPR036390">
    <property type="entry name" value="WH_DNA-bd_sf"/>
</dbReference>
<evidence type="ECO:0000313" key="6">
    <source>
        <dbReference type="Proteomes" id="UP000324738"/>
    </source>
</evidence>
<accession>A0A5B0DUP1</accession>
<dbReference type="AlphaFoldDB" id="A0A5B0DUP1"/>
<evidence type="ECO:0000313" key="5">
    <source>
        <dbReference type="EMBL" id="KAA0970153.1"/>
    </source>
</evidence>
<dbReference type="SMART" id="SM00345">
    <property type="entry name" value="HTH_GNTR"/>
    <property type="match status" value="1"/>
</dbReference>
<keyword evidence="2" id="KW-0238">DNA-binding</keyword>
<dbReference type="SUPFAM" id="SSF46785">
    <property type="entry name" value="Winged helix' DNA-binding domain"/>
    <property type="match status" value="1"/>
</dbReference>
<evidence type="ECO:0000259" key="4">
    <source>
        <dbReference type="PROSITE" id="PS50949"/>
    </source>
</evidence>
<name>A0A5B0DUP1_9HYPH</name>
<dbReference type="Proteomes" id="UP000324738">
    <property type="component" value="Unassembled WGS sequence"/>
</dbReference>
<dbReference type="Pfam" id="PF00392">
    <property type="entry name" value="GntR"/>
    <property type="match status" value="1"/>
</dbReference>
<protein>
    <submittedName>
        <fullName evidence="5">FadR family transcriptional regulator</fullName>
    </submittedName>
</protein>
<evidence type="ECO:0000256" key="2">
    <source>
        <dbReference type="ARBA" id="ARBA00023125"/>
    </source>
</evidence>
<dbReference type="InterPro" id="IPR008920">
    <property type="entry name" value="TF_FadR/GntR_C"/>
</dbReference>
<dbReference type="Gene3D" id="1.10.10.10">
    <property type="entry name" value="Winged helix-like DNA-binding domain superfamily/Winged helix DNA-binding domain"/>
    <property type="match status" value="1"/>
</dbReference>
<dbReference type="PANTHER" id="PTHR43537">
    <property type="entry name" value="TRANSCRIPTIONAL REGULATOR, GNTR FAMILY"/>
    <property type="match status" value="1"/>
</dbReference>
<dbReference type="OrthoDB" id="9805385at2"/>
<dbReference type="PANTHER" id="PTHR43537:SF44">
    <property type="entry name" value="GNTR FAMILY REGULATORY PROTEIN"/>
    <property type="match status" value="1"/>
</dbReference>
<gene>
    <name evidence="5" type="ORF">FPY71_06345</name>
</gene>
<dbReference type="InterPro" id="IPR011711">
    <property type="entry name" value="GntR_C"/>
</dbReference>
<dbReference type="SMART" id="SM00895">
    <property type="entry name" value="FCD"/>
    <property type="match status" value="1"/>
</dbReference>
<keyword evidence="6" id="KW-1185">Reference proteome</keyword>
<proteinExistence type="predicted"/>
<dbReference type="PRINTS" id="PR00035">
    <property type="entry name" value="HTHGNTR"/>
</dbReference>
<evidence type="ECO:0000256" key="1">
    <source>
        <dbReference type="ARBA" id="ARBA00023015"/>
    </source>
</evidence>
<comment type="caution">
    <text evidence="5">The sequence shown here is derived from an EMBL/GenBank/DDBJ whole genome shotgun (WGS) entry which is preliminary data.</text>
</comment>
<dbReference type="EMBL" id="VTWH01000002">
    <property type="protein sequence ID" value="KAA0970153.1"/>
    <property type="molecule type" value="Genomic_DNA"/>
</dbReference>